<feature type="region of interest" description="Disordered" evidence="9">
    <location>
        <begin position="344"/>
        <end position="402"/>
    </location>
</feature>
<dbReference type="EMBL" id="LGRX02033402">
    <property type="protein sequence ID" value="KAK3241385.1"/>
    <property type="molecule type" value="Genomic_DNA"/>
</dbReference>
<dbReference type="AlphaFoldDB" id="A0AAE0BT35"/>
<comment type="caution">
    <text evidence="11">The sequence shown here is derived from an EMBL/GenBank/DDBJ whole genome shotgun (WGS) entry which is preliminary data.</text>
</comment>
<dbReference type="Gene3D" id="1.10.510.10">
    <property type="entry name" value="Transferase(Phosphotransferase) domain 1"/>
    <property type="match status" value="1"/>
</dbReference>
<evidence type="ECO:0000256" key="1">
    <source>
        <dbReference type="ARBA" id="ARBA00012513"/>
    </source>
</evidence>
<dbReference type="PROSITE" id="PS00108">
    <property type="entry name" value="PROTEIN_KINASE_ST"/>
    <property type="match status" value="1"/>
</dbReference>
<dbReference type="PROSITE" id="PS50011">
    <property type="entry name" value="PROTEIN_KINASE_DOM"/>
    <property type="match status" value="1"/>
</dbReference>
<feature type="domain" description="Protein kinase" evidence="10">
    <location>
        <begin position="40"/>
        <end position="297"/>
    </location>
</feature>
<evidence type="ECO:0000256" key="8">
    <source>
        <dbReference type="ARBA" id="ARBA00048679"/>
    </source>
</evidence>
<feature type="region of interest" description="Disordered" evidence="9">
    <location>
        <begin position="1"/>
        <end position="35"/>
    </location>
</feature>
<keyword evidence="3" id="KW-0808">Transferase</keyword>
<dbReference type="InterPro" id="IPR000719">
    <property type="entry name" value="Prot_kinase_dom"/>
</dbReference>
<dbReference type="SMART" id="SM00220">
    <property type="entry name" value="S_TKc"/>
    <property type="match status" value="1"/>
</dbReference>
<accession>A0AAE0BT35</accession>
<dbReference type="PANTHER" id="PTHR44899:SF3">
    <property type="entry name" value="SERINE_THREONINE-PROTEIN KINASE NEK1"/>
    <property type="match status" value="1"/>
</dbReference>
<evidence type="ECO:0000259" key="10">
    <source>
        <dbReference type="PROSITE" id="PS50011"/>
    </source>
</evidence>
<keyword evidence="2" id="KW-0723">Serine/threonine-protein kinase</keyword>
<evidence type="ECO:0000313" key="12">
    <source>
        <dbReference type="Proteomes" id="UP001190700"/>
    </source>
</evidence>
<reference evidence="11 12" key="1">
    <citation type="journal article" date="2015" name="Genome Biol. Evol.">
        <title>Comparative Genomics of a Bacterivorous Green Alga Reveals Evolutionary Causalities and Consequences of Phago-Mixotrophic Mode of Nutrition.</title>
        <authorList>
            <person name="Burns J.A."/>
            <person name="Paasch A."/>
            <person name="Narechania A."/>
            <person name="Kim E."/>
        </authorList>
    </citation>
    <scope>NUCLEOTIDE SEQUENCE [LARGE SCALE GENOMIC DNA]</scope>
    <source>
        <strain evidence="11 12">PLY_AMNH</strain>
    </source>
</reference>
<evidence type="ECO:0000313" key="11">
    <source>
        <dbReference type="EMBL" id="KAK3241385.1"/>
    </source>
</evidence>
<dbReference type="SUPFAM" id="SSF56112">
    <property type="entry name" value="Protein kinase-like (PK-like)"/>
    <property type="match status" value="1"/>
</dbReference>
<organism evidence="11 12">
    <name type="scientific">Cymbomonas tetramitiformis</name>
    <dbReference type="NCBI Taxonomy" id="36881"/>
    <lineage>
        <taxon>Eukaryota</taxon>
        <taxon>Viridiplantae</taxon>
        <taxon>Chlorophyta</taxon>
        <taxon>Pyramimonadophyceae</taxon>
        <taxon>Pyramimonadales</taxon>
        <taxon>Pyramimonadaceae</taxon>
        <taxon>Cymbomonas</taxon>
    </lineage>
</organism>
<comment type="catalytic activity">
    <reaction evidence="8">
        <text>L-seryl-[protein] + ATP = O-phospho-L-seryl-[protein] + ADP + H(+)</text>
        <dbReference type="Rhea" id="RHEA:17989"/>
        <dbReference type="Rhea" id="RHEA-COMP:9863"/>
        <dbReference type="Rhea" id="RHEA-COMP:11604"/>
        <dbReference type="ChEBI" id="CHEBI:15378"/>
        <dbReference type="ChEBI" id="CHEBI:29999"/>
        <dbReference type="ChEBI" id="CHEBI:30616"/>
        <dbReference type="ChEBI" id="CHEBI:83421"/>
        <dbReference type="ChEBI" id="CHEBI:456216"/>
        <dbReference type="EC" id="2.7.11.1"/>
    </reaction>
</comment>
<dbReference type="PANTHER" id="PTHR44899">
    <property type="entry name" value="CAMK FAMILY PROTEIN KINASE"/>
    <property type="match status" value="1"/>
</dbReference>
<comment type="catalytic activity">
    <reaction evidence="7">
        <text>L-threonyl-[protein] + ATP = O-phospho-L-threonyl-[protein] + ADP + H(+)</text>
        <dbReference type="Rhea" id="RHEA:46608"/>
        <dbReference type="Rhea" id="RHEA-COMP:11060"/>
        <dbReference type="Rhea" id="RHEA-COMP:11605"/>
        <dbReference type="ChEBI" id="CHEBI:15378"/>
        <dbReference type="ChEBI" id="CHEBI:30013"/>
        <dbReference type="ChEBI" id="CHEBI:30616"/>
        <dbReference type="ChEBI" id="CHEBI:61977"/>
        <dbReference type="ChEBI" id="CHEBI:456216"/>
        <dbReference type="EC" id="2.7.11.1"/>
    </reaction>
</comment>
<dbReference type="InterPro" id="IPR051131">
    <property type="entry name" value="NEK_Ser/Thr_kinase_NIMA"/>
</dbReference>
<evidence type="ECO:0000256" key="5">
    <source>
        <dbReference type="ARBA" id="ARBA00022777"/>
    </source>
</evidence>
<protein>
    <recommendedName>
        <fullName evidence="1">non-specific serine/threonine protein kinase</fullName>
        <ecNumber evidence="1">2.7.11.1</ecNumber>
    </recommendedName>
</protein>
<keyword evidence="6" id="KW-0067">ATP-binding</keyword>
<keyword evidence="4" id="KW-0547">Nucleotide-binding</keyword>
<keyword evidence="5" id="KW-0418">Kinase</keyword>
<evidence type="ECO:0000256" key="9">
    <source>
        <dbReference type="SAM" id="MobiDB-lite"/>
    </source>
</evidence>
<sequence>MGDAGNDPEGASDIATADDDHIEPSGSTDSLDQDEGQEKYTDVCKIARGGFGVVRLVKRKCDDCLFVIKKLLDGEHLEDFTEAEHEVKVMNQLDHMHIIGCLESFRDDEGFCIVQEYAERGTLAHQIREWREKGQAPDEREVLDIFLQILLALHHIHKHRIMHRDLKPENIFITKADVVKVGDFGLSKVLSADKKKSRTYCGTPNYLSPEVVEGRPYDMKNDMWALGCVLYEMMTLKRAFDDVSAVKLVMAITGGEYEPLDIGVGGGPRLRQLCGSLLSYESRDRPTTADVLNLPFIQSAQKLMQERLDSGMPLGSHRKGSGTFIDVAQSAAMLEEAKEAEKQAAAAAAAADHHMIPRERANSGKDIPHRDKAHLPTHLLKNRKNMSLDDLQSALPPSRFPK</sequence>
<evidence type="ECO:0000256" key="2">
    <source>
        <dbReference type="ARBA" id="ARBA00022527"/>
    </source>
</evidence>
<evidence type="ECO:0000256" key="7">
    <source>
        <dbReference type="ARBA" id="ARBA00047899"/>
    </source>
</evidence>
<dbReference type="Proteomes" id="UP001190700">
    <property type="component" value="Unassembled WGS sequence"/>
</dbReference>
<proteinExistence type="predicted"/>
<dbReference type="InterPro" id="IPR011009">
    <property type="entry name" value="Kinase-like_dom_sf"/>
</dbReference>
<dbReference type="EC" id="2.7.11.1" evidence="1"/>
<feature type="compositionally biased region" description="Basic and acidic residues" evidence="9">
    <location>
        <begin position="351"/>
        <end position="374"/>
    </location>
</feature>
<dbReference type="GO" id="GO:0005524">
    <property type="term" value="F:ATP binding"/>
    <property type="evidence" value="ECO:0007669"/>
    <property type="project" value="UniProtKB-KW"/>
</dbReference>
<dbReference type="GO" id="GO:0004674">
    <property type="term" value="F:protein serine/threonine kinase activity"/>
    <property type="evidence" value="ECO:0007669"/>
    <property type="project" value="UniProtKB-KW"/>
</dbReference>
<dbReference type="Pfam" id="PF00069">
    <property type="entry name" value="Pkinase"/>
    <property type="match status" value="1"/>
</dbReference>
<evidence type="ECO:0000256" key="6">
    <source>
        <dbReference type="ARBA" id="ARBA00022840"/>
    </source>
</evidence>
<evidence type="ECO:0000256" key="3">
    <source>
        <dbReference type="ARBA" id="ARBA00022679"/>
    </source>
</evidence>
<keyword evidence="12" id="KW-1185">Reference proteome</keyword>
<evidence type="ECO:0000256" key="4">
    <source>
        <dbReference type="ARBA" id="ARBA00022741"/>
    </source>
</evidence>
<name>A0AAE0BT35_9CHLO</name>
<dbReference type="InterPro" id="IPR008271">
    <property type="entry name" value="Ser/Thr_kinase_AS"/>
</dbReference>
<gene>
    <name evidence="11" type="ORF">CYMTET_48845</name>
</gene>